<evidence type="ECO:0000313" key="3">
    <source>
        <dbReference type="Proteomes" id="UP000678374"/>
    </source>
</evidence>
<proteinExistence type="predicted"/>
<name>A0A940YPS4_9BURK</name>
<reference evidence="2" key="1">
    <citation type="submission" date="2021-04" db="EMBL/GenBank/DDBJ databases">
        <title>The genome sequence of Ideonella sp. 4Y11.</title>
        <authorList>
            <person name="Liu Y."/>
        </authorList>
    </citation>
    <scope>NUCLEOTIDE SEQUENCE</scope>
    <source>
        <strain evidence="2">4Y11</strain>
    </source>
</reference>
<dbReference type="Pfam" id="PF08937">
    <property type="entry name" value="ThsB_TIR"/>
    <property type="match status" value="1"/>
</dbReference>
<dbReference type="InterPro" id="IPR036490">
    <property type="entry name" value="ThsB_TIR-like_sf"/>
</dbReference>
<sequence>MARRCFYSFHYEPDNWRASTVRQIGAIEGNQPASDNDWESVTGGANAEEKIKRWIATQMQGRTCTIVLVGTGTAKRKWINHEIIKSWDDGLGVVGIRIHGLKDRFGQTSTRGENPFDHIMHGPTKQPLSSIVKCYNPAGSTSQEKYAWIAQNLANAVEEAIRIRNANS</sequence>
<dbReference type="Gene3D" id="3.40.50.11200">
    <property type="match status" value="1"/>
</dbReference>
<gene>
    <name evidence="2" type="ORF">KAK06_22825</name>
</gene>
<accession>A0A940YPS4</accession>
<evidence type="ECO:0000313" key="2">
    <source>
        <dbReference type="EMBL" id="MBQ0961789.1"/>
    </source>
</evidence>
<dbReference type="InterPro" id="IPR015032">
    <property type="entry name" value="ThsB__TIR-like_domain"/>
</dbReference>
<dbReference type="Proteomes" id="UP000678374">
    <property type="component" value="Unassembled WGS sequence"/>
</dbReference>
<keyword evidence="3" id="KW-1185">Reference proteome</keyword>
<organism evidence="2 3">
    <name type="scientific">Ideonella aquatica</name>
    <dbReference type="NCBI Taxonomy" id="2824119"/>
    <lineage>
        <taxon>Bacteria</taxon>
        <taxon>Pseudomonadati</taxon>
        <taxon>Pseudomonadota</taxon>
        <taxon>Betaproteobacteria</taxon>
        <taxon>Burkholderiales</taxon>
        <taxon>Sphaerotilaceae</taxon>
        <taxon>Ideonella</taxon>
    </lineage>
</organism>
<dbReference type="SUPFAM" id="SSF52206">
    <property type="entry name" value="Hypothetical protein MTH538"/>
    <property type="match status" value="1"/>
</dbReference>
<evidence type="ECO:0000259" key="1">
    <source>
        <dbReference type="Pfam" id="PF08937"/>
    </source>
</evidence>
<dbReference type="EMBL" id="JAGQDE010000039">
    <property type="protein sequence ID" value="MBQ0961789.1"/>
    <property type="molecule type" value="Genomic_DNA"/>
</dbReference>
<comment type="caution">
    <text evidence="2">The sequence shown here is derived from an EMBL/GenBank/DDBJ whole genome shotgun (WGS) entry which is preliminary data.</text>
</comment>
<feature type="domain" description="Thoeris protein ThsB TIR-like" evidence="1">
    <location>
        <begin position="6"/>
        <end position="102"/>
    </location>
</feature>
<dbReference type="AlphaFoldDB" id="A0A940YPS4"/>
<protein>
    <submittedName>
        <fullName evidence="2">TIR domain-containing protein</fullName>
    </submittedName>
</protein>